<gene>
    <name evidence="3" type="ORF">GSCOC_T00004972001</name>
</gene>
<dbReference type="InterPro" id="IPR006880">
    <property type="entry name" value="INO80B_C"/>
</dbReference>
<feature type="region of interest" description="Disordered" evidence="1">
    <location>
        <begin position="188"/>
        <end position="254"/>
    </location>
</feature>
<dbReference type="FunCoup" id="A0A068V926">
    <property type="interactions" value="1396"/>
</dbReference>
<dbReference type="InParanoid" id="A0A068V926"/>
<keyword evidence="4" id="KW-1185">Reference proteome</keyword>
<protein>
    <recommendedName>
        <fullName evidence="2">INO80 complex subunit B-like conserved region domain-containing protein</fullName>
    </recommendedName>
</protein>
<feature type="compositionally biased region" description="Basic and acidic residues" evidence="1">
    <location>
        <begin position="307"/>
        <end position="319"/>
    </location>
</feature>
<feature type="domain" description="INO80 complex subunit B-like conserved region" evidence="2">
    <location>
        <begin position="401"/>
        <end position="486"/>
    </location>
</feature>
<evidence type="ECO:0000313" key="4">
    <source>
        <dbReference type="Proteomes" id="UP000295252"/>
    </source>
</evidence>
<dbReference type="PhylomeDB" id="A0A068V926"/>
<dbReference type="AlphaFoldDB" id="A0A068V926"/>
<feature type="compositionally biased region" description="Polar residues" evidence="1">
    <location>
        <begin position="367"/>
        <end position="377"/>
    </location>
</feature>
<feature type="region of interest" description="Disordered" evidence="1">
    <location>
        <begin position="270"/>
        <end position="458"/>
    </location>
</feature>
<feature type="compositionally biased region" description="Basic and acidic residues" evidence="1">
    <location>
        <begin position="270"/>
        <end position="282"/>
    </location>
</feature>
<feature type="compositionally biased region" description="Basic and acidic residues" evidence="1">
    <location>
        <begin position="27"/>
        <end position="39"/>
    </location>
</feature>
<dbReference type="OrthoDB" id="2021186at2759"/>
<organism evidence="3 4">
    <name type="scientific">Coffea canephora</name>
    <name type="common">Robusta coffee</name>
    <dbReference type="NCBI Taxonomy" id="49390"/>
    <lineage>
        <taxon>Eukaryota</taxon>
        <taxon>Viridiplantae</taxon>
        <taxon>Streptophyta</taxon>
        <taxon>Embryophyta</taxon>
        <taxon>Tracheophyta</taxon>
        <taxon>Spermatophyta</taxon>
        <taxon>Magnoliopsida</taxon>
        <taxon>eudicotyledons</taxon>
        <taxon>Gunneridae</taxon>
        <taxon>Pentapetalae</taxon>
        <taxon>asterids</taxon>
        <taxon>lamiids</taxon>
        <taxon>Gentianales</taxon>
        <taxon>Rubiaceae</taxon>
        <taxon>Ixoroideae</taxon>
        <taxon>Gardenieae complex</taxon>
        <taxon>Bertiereae - Coffeeae clade</taxon>
        <taxon>Coffeeae</taxon>
        <taxon>Coffea</taxon>
    </lineage>
</organism>
<name>A0A068V926_COFCA</name>
<dbReference type="PANTHER" id="PTHR21561:SF25">
    <property type="entry name" value="OS03G0811500 PROTEIN"/>
    <property type="match status" value="1"/>
</dbReference>
<dbReference type="PANTHER" id="PTHR21561">
    <property type="entry name" value="INO80 COMPLEX SUBUNIT B"/>
    <property type="match status" value="1"/>
</dbReference>
<dbReference type="Pfam" id="PF04795">
    <property type="entry name" value="PAPA-1"/>
    <property type="match status" value="1"/>
</dbReference>
<dbReference type="CDD" id="cd22265">
    <property type="entry name" value="UDM1_RNF168"/>
    <property type="match status" value="1"/>
</dbReference>
<dbReference type="InterPro" id="IPR007529">
    <property type="entry name" value="Znf_HIT"/>
</dbReference>
<feature type="compositionally biased region" description="Low complexity" evidence="1">
    <location>
        <begin position="40"/>
        <end position="50"/>
    </location>
</feature>
<feature type="compositionally biased region" description="Basic and acidic residues" evidence="1">
    <location>
        <begin position="395"/>
        <end position="430"/>
    </location>
</feature>
<feature type="compositionally biased region" description="Acidic residues" evidence="1">
    <location>
        <begin position="320"/>
        <end position="332"/>
    </location>
</feature>
<sequence>MEDLGGSRFDGLGIAVRKKRSQTSRRPRPEPHLFCENHDPSSLSSIPISDDTGKVSSDDNAGDADSRGKIFNLNQCMSRGPSTSKDDVDNMYKKIKEDEGGSDALHTIGGVGDGTDYGQAVARGCLGLSGDGIGNENKLKKVKLKVGGVTRTIQAKSTPNGILNNGISAKTARSLDPRARQRLILQDGADHPPLDQKSGLPGVPSKDFPRGRLSLGKMVAKNGIEKPGEKPDPVRKSRRVPKKRVLDGAFDEDEDDDELRYLEKIRIPKVAGHRDFDAESTKKQRNLLRVSKGEKYEILDEVGNSSKDGKRSRSDRGSEDTDYEEEMLSDVEPEAKKRKQRKDSFDSPPESKREITLTTRQRALLSSKDTSTTSGASQIEFPNGLPPPPPRKQKEKLTEVEQQVKKAEAAQRRRMQNEKAARESEAEAIRKILGQDSSRKKREDKMKKRQEELAQEKAANAQMLASNTIRWSMGPAGTVITFPHEMGLPKIFDPKPSRYPPPREKCAGPSCTNAYKYRDSRTKLPLCSLQCYKAINTEIQAKTACQN</sequence>
<accession>A0A068V926</accession>
<dbReference type="Pfam" id="PF04438">
    <property type="entry name" value="zf-HIT"/>
    <property type="match status" value="1"/>
</dbReference>
<evidence type="ECO:0000313" key="3">
    <source>
        <dbReference type="EMBL" id="CDP17062.1"/>
    </source>
</evidence>
<dbReference type="SMART" id="SM01406">
    <property type="entry name" value="PAPA-1"/>
    <property type="match status" value="1"/>
</dbReference>
<dbReference type="OMA" id="RPESNHV"/>
<dbReference type="Gramene" id="CDP17062">
    <property type="protein sequence ID" value="CDP17062"/>
    <property type="gene ID" value="GSCOC_T00004972001"/>
</dbReference>
<feature type="compositionally biased region" description="Basic and acidic residues" evidence="1">
    <location>
        <begin position="342"/>
        <end position="355"/>
    </location>
</feature>
<feature type="region of interest" description="Disordered" evidence="1">
    <location>
        <begin position="1"/>
        <end position="89"/>
    </location>
</feature>
<dbReference type="EMBL" id="HG739228">
    <property type="protein sequence ID" value="CDP17062.1"/>
    <property type="molecule type" value="Genomic_DNA"/>
</dbReference>
<dbReference type="GO" id="GO:0031011">
    <property type="term" value="C:Ino80 complex"/>
    <property type="evidence" value="ECO:0007669"/>
    <property type="project" value="InterPro"/>
</dbReference>
<reference evidence="4" key="1">
    <citation type="journal article" date="2014" name="Science">
        <title>The coffee genome provides insight into the convergent evolution of caffeine biosynthesis.</title>
        <authorList>
            <person name="Denoeud F."/>
            <person name="Carretero-Paulet L."/>
            <person name="Dereeper A."/>
            <person name="Droc G."/>
            <person name="Guyot R."/>
            <person name="Pietrella M."/>
            <person name="Zheng C."/>
            <person name="Alberti A."/>
            <person name="Anthony F."/>
            <person name="Aprea G."/>
            <person name="Aury J.M."/>
            <person name="Bento P."/>
            <person name="Bernard M."/>
            <person name="Bocs S."/>
            <person name="Campa C."/>
            <person name="Cenci A."/>
            <person name="Combes M.C."/>
            <person name="Crouzillat D."/>
            <person name="Da Silva C."/>
            <person name="Daddiego L."/>
            <person name="De Bellis F."/>
            <person name="Dussert S."/>
            <person name="Garsmeur O."/>
            <person name="Gayraud T."/>
            <person name="Guignon V."/>
            <person name="Jahn K."/>
            <person name="Jamilloux V."/>
            <person name="Joet T."/>
            <person name="Labadie K."/>
            <person name="Lan T."/>
            <person name="Leclercq J."/>
            <person name="Lepelley M."/>
            <person name="Leroy T."/>
            <person name="Li L.T."/>
            <person name="Librado P."/>
            <person name="Lopez L."/>
            <person name="Munoz A."/>
            <person name="Noel B."/>
            <person name="Pallavicini A."/>
            <person name="Perrotta G."/>
            <person name="Poncet V."/>
            <person name="Pot D."/>
            <person name="Priyono X."/>
            <person name="Rigoreau M."/>
            <person name="Rouard M."/>
            <person name="Rozas J."/>
            <person name="Tranchant-Dubreuil C."/>
            <person name="VanBuren R."/>
            <person name="Zhang Q."/>
            <person name="Andrade A.C."/>
            <person name="Argout X."/>
            <person name="Bertrand B."/>
            <person name="de Kochko A."/>
            <person name="Graziosi G."/>
            <person name="Henry R.J."/>
            <person name="Jayarama X."/>
            <person name="Ming R."/>
            <person name="Nagai C."/>
            <person name="Rounsley S."/>
            <person name="Sankoff D."/>
            <person name="Giuliano G."/>
            <person name="Albert V.A."/>
            <person name="Wincker P."/>
            <person name="Lashermes P."/>
        </authorList>
    </citation>
    <scope>NUCLEOTIDE SEQUENCE [LARGE SCALE GENOMIC DNA]</scope>
    <source>
        <strain evidence="4">cv. DH200-94</strain>
    </source>
</reference>
<feature type="compositionally biased region" description="Basic residues" evidence="1">
    <location>
        <begin position="16"/>
        <end position="26"/>
    </location>
</feature>
<feature type="compositionally biased region" description="Basic and acidic residues" evidence="1">
    <location>
        <begin position="223"/>
        <end position="235"/>
    </location>
</feature>
<dbReference type="GO" id="GO:0006338">
    <property type="term" value="P:chromatin remodeling"/>
    <property type="evidence" value="ECO:0007669"/>
    <property type="project" value="InterPro"/>
</dbReference>
<dbReference type="InterPro" id="IPR029523">
    <property type="entry name" value="INO80B/Ies2"/>
</dbReference>
<dbReference type="CDD" id="cd23021">
    <property type="entry name" value="zf-HIT_IN80B"/>
    <property type="match status" value="1"/>
</dbReference>
<feature type="compositionally biased region" description="Polar residues" evidence="1">
    <location>
        <begin position="72"/>
        <end position="83"/>
    </location>
</feature>
<evidence type="ECO:0000256" key="1">
    <source>
        <dbReference type="SAM" id="MobiDB-lite"/>
    </source>
</evidence>
<evidence type="ECO:0000259" key="2">
    <source>
        <dbReference type="SMART" id="SM01406"/>
    </source>
</evidence>
<dbReference type="STRING" id="49390.A0A068V926"/>
<proteinExistence type="predicted"/>
<dbReference type="Proteomes" id="UP000295252">
    <property type="component" value="Chromosome I"/>
</dbReference>
<feature type="compositionally biased region" description="Basic and acidic residues" evidence="1">
    <location>
        <begin position="437"/>
        <end position="455"/>
    </location>
</feature>